<sequence length="760" mass="74622">MYRLCLLGFVVLLGACGEKAPEDGALRVSVEYGSYKPACVRVEVQDTQRPRGATDIVQGQFKNDATKTVLVAVLRKPEWDRELTVSVSSFANIDGTRCAGPAVEQFTSEAPIAIPPREFARFEVKLVAVDTDEDGSPSAVGLSWAGASDCDDSRKDVRPGAAEQCDETTDYDCDGLKACADRDCAEKTCTGGDKCTTNKRCIGVGAAAECGGGVPVVCDQSPNLCAPRLSCESSTGECVPGPVPVGMACDSGDKCVPTASCNANSQCDGPSLVCPPNMSSVCQAEAGTCDSTSGLCRYEPKPAMTVCTDADPCTATSSCDGQGACVGTVEACSAPVCQRVFSGCVAQNNCQFEPDPAQLNTLCGESPGGRPRVCDATGACVPFPYPTSNFPANEIQAADIRTLITTGDVVFDTDNGTLGTWTPAEAVVNLAQLQVLPIAQGDGIPNALLIPVRTLELGGTLRIVGSRPVILAVFGDATLNHPILVSGRFENGTMVPGAGGQQVCTGIAGTNGSYVNNWGGGGGGAGGGTPGAAGGTGVGGAVQGLAGGARVSAPIPLLGGCAGGAGGGMSGVLGGMGGAGGGAVQISVSRTLTVATHISASAAAGLGGKAQASGPSAASGGGGGGSGGLVVLEAFQLNLTGNARLTANGGGGGEGAEAPLVLGGPTNDGAAGTNGSETENSVASGGDGTPFYGGSGGNGGAGITAPTTGQDGTTLVLLGSGAGGGGGGAAGRIHLRSLQPCAPLQGAVISPPAPDVCPLP</sequence>
<comment type="caution">
    <text evidence="2">The sequence shown here is derived from an EMBL/GenBank/DDBJ whole genome shotgun (WGS) entry which is preliminary data.</text>
</comment>
<dbReference type="Proteomes" id="UP001516472">
    <property type="component" value="Unassembled WGS sequence"/>
</dbReference>
<evidence type="ECO:0000313" key="3">
    <source>
        <dbReference type="Proteomes" id="UP001516472"/>
    </source>
</evidence>
<dbReference type="EMBL" id="JAAIYO010000003">
    <property type="protein sequence ID" value="MBE4749176.1"/>
    <property type="molecule type" value="Genomic_DNA"/>
</dbReference>
<feature type="compositionally biased region" description="Polar residues" evidence="1">
    <location>
        <begin position="673"/>
        <end position="683"/>
    </location>
</feature>
<evidence type="ECO:0000256" key="1">
    <source>
        <dbReference type="SAM" id="MobiDB-lite"/>
    </source>
</evidence>
<evidence type="ECO:0000313" key="2">
    <source>
        <dbReference type="EMBL" id="MBE4749176.1"/>
    </source>
</evidence>
<gene>
    <name evidence="2" type="ORF">G4177_13500</name>
</gene>
<reference evidence="2 3" key="1">
    <citation type="submission" date="2020-02" db="EMBL/GenBank/DDBJ databases">
        <authorList>
            <person name="Babadi Z.K."/>
            <person name="Risdian C."/>
            <person name="Ebrahimipour G.H."/>
            <person name="Wink J."/>
        </authorList>
    </citation>
    <scope>NUCLEOTIDE SEQUENCE [LARGE SCALE GENOMIC DNA]</scope>
    <source>
        <strain evidence="2 3">ZKHCc1 1396</strain>
    </source>
</reference>
<dbReference type="PROSITE" id="PS51257">
    <property type="entry name" value="PROKAR_LIPOPROTEIN"/>
    <property type="match status" value="1"/>
</dbReference>
<feature type="region of interest" description="Disordered" evidence="1">
    <location>
        <begin position="663"/>
        <end position="688"/>
    </location>
</feature>
<organism evidence="2 3">
    <name type="scientific">Corallococcus soli</name>
    <dbReference type="NCBI Taxonomy" id="2710757"/>
    <lineage>
        <taxon>Bacteria</taxon>
        <taxon>Pseudomonadati</taxon>
        <taxon>Myxococcota</taxon>
        <taxon>Myxococcia</taxon>
        <taxon>Myxococcales</taxon>
        <taxon>Cystobacterineae</taxon>
        <taxon>Myxococcaceae</taxon>
        <taxon>Corallococcus</taxon>
    </lineage>
</organism>
<dbReference type="RefSeq" id="WP_193348573.1">
    <property type="nucleotide sequence ID" value="NZ_CBCSIP010000071.1"/>
</dbReference>
<protein>
    <submittedName>
        <fullName evidence="2">Uncharacterized protein</fullName>
    </submittedName>
</protein>
<proteinExistence type="predicted"/>
<keyword evidence="3" id="KW-1185">Reference proteome</keyword>
<name>A0ABR9PML3_9BACT</name>
<accession>A0ABR9PML3</accession>